<keyword evidence="1" id="KW-0812">Transmembrane</keyword>
<proteinExistence type="predicted"/>
<comment type="caution">
    <text evidence="2">The sequence shown here is derived from an EMBL/GenBank/DDBJ whole genome shotgun (WGS) entry which is preliminary data.</text>
</comment>
<keyword evidence="3" id="KW-1185">Reference proteome</keyword>
<reference evidence="2 3" key="1">
    <citation type="submission" date="2011-08" db="EMBL/GenBank/DDBJ databases">
        <authorList>
            <person name="Liu Z.J."/>
            <person name="Shi F.L."/>
            <person name="Lu J.Q."/>
            <person name="Li M."/>
            <person name="Wang Z.L."/>
        </authorList>
    </citation>
    <scope>NUCLEOTIDE SEQUENCE [LARGE SCALE GENOMIC DNA]</scope>
    <source>
        <strain evidence="2 3">USNM 41457</strain>
    </source>
</reference>
<reference evidence="3" key="2">
    <citation type="submission" date="2015-07" db="EMBL/GenBank/DDBJ databases">
        <title>Contrasting host-pathogen interactions and genome evolution in two generalist and specialist microsporidian pathogens of mosquitoes.</title>
        <authorList>
            <consortium name="The Broad Institute Genomics Platform"/>
            <consortium name="The Broad Institute Genome Sequencing Center for Infectious Disease"/>
            <person name="Cuomo C.A."/>
            <person name="Sanscrainte N.D."/>
            <person name="Goldberg J.M."/>
            <person name="Heiman D."/>
            <person name="Young S."/>
            <person name="Zeng Q."/>
            <person name="Becnel J.J."/>
            <person name="Birren B.W."/>
        </authorList>
    </citation>
    <scope>NUCLEOTIDE SEQUENCE [LARGE SCALE GENOMIC DNA]</scope>
    <source>
        <strain evidence="3">USNM 41457</strain>
    </source>
</reference>
<accession>J9DJQ9</accession>
<feature type="transmembrane region" description="Helical" evidence="1">
    <location>
        <begin position="30"/>
        <end position="48"/>
    </location>
</feature>
<dbReference type="Proteomes" id="UP000003163">
    <property type="component" value="Unassembled WGS sequence"/>
</dbReference>
<evidence type="ECO:0000313" key="2">
    <source>
        <dbReference type="EMBL" id="EJW02860.1"/>
    </source>
</evidence>
<dbReference type="InParanoid" id="J9DJQ9"/>
<keyword evidence="1" id="KW-0472">Membrane</keyword>
<organism evidence="2 3">
    <name type="scientific">Edhazardia aedis (strain USNM 41457)</name>
    <name type="common">Microsporidian parasite</name>
    <dbReference type="NCBI Taxonomy" id="1003232"/>
    <lineage>
        <taxon>Eukaryota</taxon>
        <taxon>Fungi</taxon>
        <taxon>Fungi incertae sedis</taxon>
        <taxon>Microsporidia</taxon>
        <taxon>Edhazardia</taxon>
    </lineage>
</organism>
<evidence type="ECO:0000256" key="1">
    <source>
        <dbReference type="SAM" id="Phobius"/>
    </source>
</evidence>
<sequence length="103" mass="12317">MQAFLAFPEIIIINFFRASASWSFIKPCRFFSWFIFFFVSVAVIYVFIQSGFFQRFGRTFLLESNWSIHINFYSSTIGLISSEYFNAKLIQFFDYNSEYIEVI</sequence>
<name>J9DJQ9_EDHAE</name>
<dbReference type="AlphaFoldDB" id="J9DJQ9"/>
<dbReference type="VEuPathDB" id="MicrosporidiaDB:EDEG_02740"/>
<keyword evidence="1" id="KW-1133">Transmembrane helix</keyword>
<evidence type="ECO:0000313" key="3">
    <source>
        <dbReference type="Proteomes" id="UP000003163"/>
    </source>
</evidence>
<dbReference type="EMBL" id="AFBI03000053">
    <property type="protein sequence ID" value="EJW02860.1"/>
    <property type="molecule type" value="Genomic_DNA"/>
</dbReference>
<protein>
    <submittedName>
        <fullName evidence="2">Uncharacterized protein</fullName>
    </submittedName>
</protein>
<gene>
    <name evidence="2" type="ORF">EDEG_02740</name>
</gene>
<dbReference type="HOGENOM" id="CLU_2263695_0_0_1"/>